<dbReference type="KEGG" id="mech:Q9L42_010445"/>
<dbReference type="RefSeq" id="WP_349431022.1">
    <property type="nucleotide sequence ID" value="NZ_CP157743.1"/>
</dbReference>
<dbReference type="InterPro" id="IPR010260">
    <property type="entry name" value="AlpA"/>
</dbReference>
<accession>A0AAU7NPA2</accession>
<protein>
    <submittedName>
        <fullName evidence="1">AlpA family phage regulatory protein</fullName>
    </submittedName>
</protein>
<dbReference type="AlphaFoldDB" id="A0AAU7NPA2"/>
<gene>
    <name evidence="1" type="ORF">Q9L42_010445</name>
</gene>
<dbReference type="Gene3D" id="1.10.238.160">
    <property type="match status" value="1"/>
</dbReference>
<evidence type="ECO:0000313" key="2">
    <source>
        <dbReference type="Proteomes" id="UP001225378"/>
    </source>
</evidence>
<proteinExistence type="predicted"/>
<dbReference type="EMBL" id="CP157743">
    <property type="protein sequence ID" value="XBS18795.1"/>
    <property type="molecule type" value="Genomic_DNA"/>
</dbReference>
<dbReference type="Proteomes" id="UP001225378">
    <property type="component" value="Chromosome"/>
</dbReference>
<keyword evidence="2" id="KW-1185">Reference proteome</keyword>
<organism evidence="1 2">
    <name type="scientific">Methylomarinum roseum</name>
    <dbReference type="NCBI Taxonomy" id="3067653"/>
    <lineage>
        <taxon>Bacteria</taxon>
        <taxon>Pseudomonadati</taxon>
        <taxon>Pseudomonadota</taxon>
        <taxon>Gammaproteobacteria</taxon>
        <taxon>Methylococcales</taxon>
        <taxon>Methylococcaceae</taxon>
        <taxon>Methylomarinum</taxon>
    </lineage>
</organism>
<name>A0AAU7NPA2_9GAMM</name>
<sequence>MSVHQLPTTGYLRLPQIIGDPKKGVPAIIPISRTSWYEGIKAGRYPAPVKLSPRCSAWRVEDIKRLIDEVSA</sequence>
<reference evidence="1 2" key="1">
    <citation type="journal article" date="2024" name="Microbiology">
        <title>Methylomarinum rosea sp. nov., a novel halophilic methanotrophic bacterium from the hypersaline Lake Elton.</title>
        <authorList>
            <person name="Suleimanov R.Z."/>
            <person name="Oshkin I.Y."/>
            <person name="Danilova O.V."/>
            <person name="Suzina N.E."/>
            <person name="Dedysh S.N."/>
        </authorList>
    </citation>
    <scope>NUCLEOTIDE SEQUENCE [LARGE SCALE GENOMIC DNA]</scope>
    <source>
        <strain evidence="1 2">Ch1-1</strain>
    </source>
</reference>
<dbReference type="Pfam" id="PF05930">
    <property type="entry name" value="Phage_AlpA"/>
    <property type="match status" value="1"/>
</dbReference>
<evidence type="ECO:0000313" key="1">
    <source>
        <dbReference type="EMBL" id="XBS18795.1"/>
    </source>
</evidence>